<dbReference type="PANTHER" id="PTHR12126:SF11">
    <property type="entry name" value="NADH DEHYDROGENASE [UBIQUINONE] 1 ALPHA SUBCOMPLEX SUBUNIT 9, MITOCHONDRIAL"/>
    <property type="match status" value="1"/>
</dbReference>
<dbReference type="EMBL" id="ASTJ01000012">
    <property type="protein sequence ID" value="EPC03678.1"/>
    <property type="molecule type" value="Genomic_DNA"/>
</dbReference>
<dbReference type="Gene3D" id="3.40.50.720">
    <property type="entry name" value="NAD(P)-binding Rossmann-like Domain"/>
    <property type="match status" value="1"/>
</dbReference>
<evidence type="ECO:0000313" key="2">
    <source>
        <dbReference type="EMBL" id="EPC03678.1"/>
    </source>
</evidence>
<keyword evidence="3" id="KW-1185">Reference proteome</keyword>
<organism evidence="2 3">
    <name type="scientific">Litchfieldella anticariensis (strain DSM 16096 / CECT 5854 / CIP 108499 / LMG 22089 / FP35)</name>
    <name type="common">Halomonas anticariensis</name>
    <dbReference type="NCBI Taxonomy" id="1121939"/>
    <lineage>
        <taxon>Bacteria</taxon>
        <taxon>Pseudomonadati</taxon>
        <taxon>Pseudomonadota</taxon>
        <taxon>Gammaproteobacteria</taxon>
        <taxon>Oceanospirillales</taxon>
        <taxon>Halomonadaceae</taxon>
        <taxon>Litchfieldella</taxon>
    </lineage>
</organism>
<evidence type="ECO:0000259" key="1">
    <source>
        <dbReference type="Pfam" id="PF01370"/>
    </source>
</evidence>
<dbReference type="Pfam" id="PF01370">
    <property type="entry name" value="Epimerase"/>
    <property type="match status" value="1"/>
</dbReference>
<dbReference type="eggNOG" id="COG0702">
    <property type="taxonomic scope" value="Bacteria"/>
</dbReference>
<accession>S2KT25</accession>
<dbReference type="AlphaFoldDB" id="S2KT25"/>
<dbReference type="InterPro" id="IPR051207">
    <property type="entry name" value="ComplexI_NDUFA9_subunit"/>
</dbReference>
<dbReference type="Proteomes" id="UP000014463">
    <property type="component" value="Unassembled WGS sequence"/>
</dbReference>
<name>S2KT25_LITA3</name>
<evidence type="ECO:0000313" key="3">
    <source>
        <dbReference type="Proteomes" id="UP000014463"/>
    </source>
</evidence>
<feature type="domain" description="NAD-dependent epimerase/dehydratase" evidence="1">
    <location>
        <begin position="7"/>
        <end position="201"/>
    </location>
</feature>
<reference evidence="2 3" key="1">
    <citation type="journal article" date="2013" name="Genome Announc.">
        <title>Draft genome sequence of the moderately halophilic gammaproteobacterium Halomonas anticariensis FP35.</title>
        <authorList>
            <person name="Tahrioui A."/>
            <person name="Quesada E."/>
            <person name="Llamas I."/>
        </authorList>
    </citation>
    <scope>NUCLEOTIDE SEQUENCE [LARGE SCALE GENOMIC DNA]</scope>
    <source>
        <strain evidence="3">DSM 16096 / CECT 5854 / LMG 22089 / FP35</strain>
    </source>
</reference>
<dbReference type="PATRIC" id="fig|1121939.11.peg.1304"/>
<dbReference type="SUPFAM" id="SSF51735">
    <property type="entry name" value="NAD(P)-binding Rossmann-fold domains"/>
    <property type="match status" value="1"/>
</dbReference>
<dbReference type="GO" id="GO:0044877">
    <property type="term" value="F:protein-containing complex binding"/>
    <property type="evidence" value="ECO:0007669"/>
    <property type="project" value="TreeGrafter"/>
</dbReference>
<dbReference type="OrthoDB" id="9776313at2"/>
<dbReference type="InterPro" id="IPR001509">
    <property type="entry name" value="Epimerase_deHydtase"/>
</dbReference>
<dbReference type="InterPro" id="IPR036291">
    <property type="entry name" value="NAD(P)-bd_dom_sf"/>
</dbReference>
<sequence>MLNQTVAVFGGTGFLGRTIVRELVQAGNHVRIATRHPHLPAEVASNNSVELVNVDIRDEDSVARALAGTSAAVNAVGLYTEPSRNETFDIIHTQGAERVARHSREAGLHHLVHISGIGANADSPSNYIRARAHGEQRVHEAFPSAIILRPSVLFGPNDAFLGALVMLSRFPIVPLFGRGDTRLQPVYVADVARAVSRLLNDDITLDTRLFELGGAGIYRYREIVEMTLMYLGRRRPLLSVPYPVWLTLARLTAWLPSPPLTENQVMLMQKDNVVGSHVGTFDDLDITPRSLEEMLPSCLDSA</sequence>
<dbReference type="PANTHER" id="PTHR12126">
    <property type="entry name" value="NADH-UBIQUINONE OXIDOREDUCTASE 39 KDA SUBUNIT-RELATED"/>
    <property type="match status" value="1"/>
</dbReference>
<comment type="caution">
    <text evidence="2">The sequence shown here is derived from an EMBL/GenBank/DDBJ whole genome shotgun (WGS) entry which is preliminary data.</text>
</comment>
<dbReference type="CDD" id="cd05271">
    <property type="entry name" value="NDUFA9_like_SDR_a"/>
    <property type="match status" value="1"/>
</dbReference>
<protein>
    <recommendedName>
        <fullName evidence="1">NAD-dependent epimerase/dehydratase domain-containing protein</fullName>
    </recommendedName>
</protein>
<dbReference type="RefSeq" id="WP_016415801.1">
    <property type="nucleotide sequence ID" value="NZ_AUAB01000021.1"/>
</dbReference>
<dbReference type="STRING" id="1121939.L861_19280"/>
<proteinExistence type="predicted"/>
<gene>
    <name evidence="2" type="ORF">L861_19280</name>
</gene>